<proteinExistence type="predicted"/>
<protein>
    <submittedName>
        <fullName evidence="1">Uncharacterized protein</fullName>
    </submittedName>
</protein>
<evidence type="ECO:0000313" key="1">
    <source>
        <dbReference type="EMBL" id="KAH7857814.1"/>
    </source>
</evidence>
<dbReference type="EMBL" id="CM037153">
    <property type="protein sequence ID" value="KAH7857814.1"/>
    <property type="molecule type" value="Genomic_DNA"/>
</dbReference>
<evidence type="ECO:0000313" key="2">
    <source>
        <dbReference type="Proteomes" id="UP000828048"/>
    </source>
</evidence>
<name>A0ACB7YX41_9ERIC</name>
<comment type="caution">
    <text evidence="1">The sequence shown here is derived from an EMBL/GenBank/DDBJ whole genome shotgun (WGS) entry which is preliminary data.</text>
</comment>
<sequence>MGWLFSPTNYMVELVLAKQHSANGRTMVSGKACLGEEFYKILSAKSVSAEEMLNSPCLKTEHNAREAVKRLEAAIASWKERIWNKLVQLKTRYPNLAQTFLDVVKIQYGKVVLLIADCQQICAVGVYKIAFALLVAPLPLVASSLYSDATKQDFILDKDKPTSSSPSVDAISFKSWKWLHAAKAVCFYLSDLDIVPFFDAANFVRGVLSRLRRRLYYLIKNTKGLGNSLRFNEPLRLVTVFLNLTILFFLSAASVKFYFKMPRSRSRKKKAGGASGRDTSTKTSECANAEDSPLNAEEATSKEHNVMLCSHQNGVTHVDFGILEVSNDDKRYHDIISEPPAEYVVERYNSKKRYGLIPERYDFTLRDLIETHDREIFEPLDFSCGITRPCHWLSTVIARMIKAVNDLHAQKSFHLGLQYLENYGLRTIRNFKYDVEEFVVVLLYTNIEGGHSEHTSFEDGVELDMLALSHVIFDKLLLVEQEFKNYPADLQDFCRMTQNVKSLVGKRWLFETHPSLWYWKTRVDYVAKIWELYKNGSQDVHKKIEGALEKLNSTKKWQDKIPEDEWYISNVPDGDVYSFGRHGYLRLGAIEGMHRSCL</sequence>
<reference evidence="1 2" key="1">
    <citation type="journal article" date="2021" name="Hortic Res">
        <title>High-quality reference genome and annotation aids understanding of berry development for evergreen blueberry (Vaccinium darrowii).</title>
        <authorList>
            <person name="Yu J."/>
            <person name="Hulse-Kemp A.M."/>
            <person name="Babiker E."/>
            <person name="Staton M."/>
        </authorList>
    </citation>
    <scope>NUCLEOTIDE SEQUENCE [LARGE SCALE GENOMIC DNA]</scope>
    <source>
        <strain evidence="2">cv. NJ 8807/NJ 8810</strain>
        <tissue evidence="1">Young leaf</tissue>
    </source>
</reference>
<accession>A0ACB7YX41</accession>
<gene>
    <name evidence="1" type="ORF">Vadar_016799</name>
</gene>
<keyword evidence="2" id="KW-1185">Reference proteome</keyword>
<organism evidence="1 2">
    <name type="scientific">Vaccinium darrowii</name>
    <dbReference type="NCBI Taxonomy" id="229202"/>
    <lineage>
        <taxon>Eukaryota</taxon>
        <taxon>Viridiplantae</taxon>
        <taxon>Streptophyta</taxon>
        <taxon>Embryophyta</taxon>
        <taxon>Tracheophyta</taxon>
        <taxon>Spermatophyta</taxon>
        <taxon>Magnoliopsida</taxon>
        <taxon>eudicotyledons</taxon>
        <taxon>Gunneridae</taxon>
        <taxon>Pentapetalae</taxon>
        <taxon>asterids</taxon>
        <taxon>Ericales</taxon>
        <taxon>Ericaceae</taxon>
        <taxon>Vaccinioideae</taxon>
        <taxon>Vaccinieae</taxon>
        <taxon>Vaccinium</taxon>
    </lineage>
</organism>
<dbReference type="Proteomes" id="UP000828048">
    <property type="component" value="Chromosome 3"/>
</dbReference>